<dbReference type="SUPFAM" id="SSF51206">
    <property type="entry name" value="cAMP-binding domain-like"/>
    <property type="match status" value="1"/>
</dbReference>
<dbReference type="GO" id="GO:0003700">
    <property type="term" value="F:DNA-binding transcription factor activity"/>
    <property type="evidence" value="ECO:0007669"/>
    <property type="project" value="TreeGrafter"/>
</dbReference>
<protein>
    <submittedName>
        <fullName evidence="6">Helix-turn-helix domain-containing protein</fullName>
    </submittedName>
</protein>
<evidence type="ECO:0000313" key="7">
    <source>
        <dbReference type="Proteomes" id="UP000436694"/>
    </source>
</evidence>
<accession>A0A844AX78</accession>
<dbReference type="Gene3D" id="2.60.120.10">
    <property type="entry name" value="Jelly Rolls"/>
    <property type="match status" value="1"/>
</dbReference>
<evidence type="ECO:0000256" key="1">
    <source>
        <dbReference type="ARBA" id="ARBA00023015"/>
    </source>
</evidence>
<keyword evidence="2" id="KW-0238">DNA-binding</keyword>
<dbReference type="AlphaFoldDB" id="A0A844AX78"/>
<comment type="caution">
    <text evidence="6">The sequence shown here is derived from an EMBL/GenBank/DDBJ whole genome shotgun (WGS) entry which is preliminary data.</text>
</comment>
<keyword evidence="1" id="KW-0805">Transcription regulation</keyword>
<dbReference type="InterPro" id="IPR012318">
    <property type="entry name" value="HTH_CRP"/>
</dbReference>
<dbReference type="Proteomes" id="UP000436694">
    <property type="component" value="Unassembled WGS sequence"/>
</dbReference>
<dbReference type="Gene3D" id="1.10.10.10">
    <property type="entry name" value="Winged helix-like DNA-binding domain superfamily/Winged helix DNA-binding domain"/>
    <property type="match status" value="1"/>
</dbReference>
<dbReference type="PANTHER" id="PTHR24567">
    <property type="entry name" value="CRP FAMILY TRANSCRIPTIONAL REGULATORY PROTEIN"/>
    <property type="match status" value="1"/>
</dbReference>
<dbReference type="RefSeq" id="WP_153546853.1">
    <property type="nucleotide sequence ID" value="NZ_WIXK01000003.1"/>
</dbReference>
<name>A0A844AX78_9RHOB</name>
<dbReference type="Pfam" id="PF00027">
    <property type="entry name" value="cNMP_binding"/>
    <property type="match status" value="1"/>
</dbReference>
<evidence type="ECO:0000256" key="2">
    <source>
        <dbReference type="ARBA" id="ARBA00023125"/>
    </source>
</evidence>
<dbReference type="SUPFAM" id="SSF46785">
    <property type="entry name" value="Winged helix' DNA-binding domain"/>
    <property type="match status" value="1"/>
</dbReference>
<evidence type="ECO:0000313" key="6">
    <source>
        <dbReference type="EMBL" id="MQY42571.1"/>
    </source>
</evidence>
<keyword evidence="3" id="KW-0804">Transcription</keyword>
<gene>
    <name evidence="6" type="ORF">GG681_07940</name>
</gene>
<keyword evidence="7" id="KW-1185">Reference proteome</keyword>
<organism evidence="6 7">
    <name type="scientific">Tritonibacter aquimaris</name>
    <dbReference type="NCBI Taxonomy" id="2663379"/>
    <lineage>
        <taxon>Bacteria</taxon>
        <taxon>Pseudomonadati</taxon>
        <taxon>Pseudomonadota</taxon>
        <taxon>Alphaproteobacteria</taxon>
        <taxon>Rhodobacterales</taxon>
        <taxon>Paracoccaceae</taxon>
        <taxon>Tritonibacter</taxon>
    </lineage>
</organism>
<dbReference type="PROSITE" id="PS50042">
    <property type="entry name" value="CNMP_BINDING_3"/>
    <property type="match status" value="1"/>
</dbReference>
<dbReference type="GO" id="GO:0003677">
    <property type="term" value="F:DNA binding"/>
    <property type="evidence" value="ECO:0007669"/>
    <property type="project" value="UniProtKB-KW"/>
</dbReference>
<dbReference type="SMART" id="SM00419">
    <property type="entry name" value="HTH_CRP"/>
    <property type="match status" value="1"/>
</dbReference>
<reference evidence="6 7" key="1">
    <citation type="submission" date="2019-10" db="EMBL/GenBank/DDBJ databases">
        <title>Epibacterium sp. nov., isolated from seawater.</title>
        <authorList>
            <person name="Zhang X."/>
            <person name="Li N."/>
        </authorList>
    </citation>
    <scope>NUCLEOTIDE SEQUENCE [LARGE SCALE GENOMIC DNA]</scope>
    <source>
        <strain evidence="6 7">SM1969</strain>
    </source>
</reference>
<dbReference type="InterPro" id="IPR014710">
    <property type="entry name" value="RmlC-like_jellyroll"/>
</dbReference>
<dbReference type="InterPro" id="IPR000595">
    <property type="entry name" value="cNMP-bd_dom"/>
</dbReference>
<feature type="domain" description="Cyclic nucleotide-binding" evidence="4">
    <location>
        <begin position="11"/>
        <end position="133"/>
    </location>
</feature>
<dbReference type="InterPro" id="IPR036388">
    <property type="entry name" value="WH-like_DNA-bd_sf"/>
</dbReference>
<evidence type="ECO:0000256" key="3">
    <source>
        <dbReference type="ARBA" id="ARBA00023163"/>
    </source>
</evidence>
<feature type="domain" description="HTH crp-type" evidence="5">
    <location>
        <begin position="147"/>
        <end position="211"/>
    </location>
</feature>
<dbReference type="InterPro" id="IPR036390">
    <property type="entry name" value="WH_DNA-bd_sf"/>
</dbReference>
<sequence>MKETWINRFPGLSTLPQDLQATLVNGSEVITVPAGGSIFSPDQASDTLLLLLEGSICVKRRSDTGRDVTLYRVSEGDSCILTTACILAFEDYSAEGTAETDVRAVSIPKATFDALVVQSSDFRDLVFKAYSKRITDLFSLVDDIVFRRMDVRLAARLLELADHTGHVKATHQVLGTELGTAREVISRTLSEFHRSGWVEQSRGAVQIVKRAALEHMVRAAHGV</sequence>
<dbReference type="CDD" id="cd00038">
    <property type="entry name" value="CAP_ED"/>
    <property type="match status" value="1"/>
</dbReference>
<dbReference type="Pfam" id="PF13545">
    <property type="entry name" value="HTH_Crp_2"/>
    <property type="match status" value="1"/>
</dbReference>
<evidence type="ECO:0000259" key="4">
    <source>
        <dbReference type="PROSITE" id="PS50042"/>
    </source>
</evidence>
<dbReference type="PANTHER" id="PTHR24567:SF74">
    <property type="entry name" value="HTH-TYPE TRANSCRIPTIONAL REGULATOR ARCR"/>
    <property type="match status" value="1"/>
</dbReference>
<dbReference type="EMBL" id="WIXK01000003">
    <property type="protein sequence ID" value="MQY42571.1"/>
    <property type="molecule type" value="Genomic_DNA"/>
</dbReference>
<proteinExistence type="predicted"/>
<dbReference type="GO" id="GO:0005829">
    <property type="term" value="C:cytosol"/>
    <property type="evidence" value="ECO:0007669"/>
    <property type="project" value="TreeGrafter"/>
</dbReference>
<dbReference type="InterPro" id="IPR018490">
    <property type="entry name" value="cNMP-bd_dom_sf"/>
</dbReference>
<dbReference type="PROSITE" id="PS51063">
    <property type="entry name" value="HTH_CRP_2"/>
    <property type="match status" value="1"/>
</dbReference>
<evidence type="ECO:0000259" key="5">
    <source>
        <dbReference type="PROSITE" id="PS51063"/>
    </source>
</evidence>
<dbReference type="InterPro" id="IPR050397">
    <property type="entry name" value="Env_Response_Regulators"/>
</dbReference>